<dbReference type="AlphaFoldDB" id="A0A2P2QIQ6"/>
<reference evidence="1" key="1">
    <citation type="submission" date="2018-02" db="EMBL/GenBank/DDBJ databases">
        <title>Rhizophora mucronata_Transcriptome.</title>
        <authorList>
            <person name="Meera S.P."/>
            <person name="Sreeshan A."/>
            <person name="Augustine A."/>
        </authorList>
    </citation>
    <scope>NUCLEOTIDE SEQUENCE</scope>
    <source>
        <tissue evidence="1">Leaf</tissue>
    </source>
</reference>
<sequence length="52" mass="5916">MPNPSQMPVFKFPLPHENPAFNSLLIPHGLNNSYFKILWLQVINSQVKLPTG</sequence>
<organism evidence="1">
    <name type="scientific">Rhizophora mucronata</name>
    <name type="common">Asiatic mangrove</name>
    <dbReference type="NCBI Taxonomy" id="61149"/>
    <lineage>
        <taxon>Eukaryota</taxon>
        <taxon>Viridiplantae</taxon>
        <taxon>Streptophyta</taxon>
        <taxon>Embryophyta</taxon>
        <taxon>Tracheophyta</taxon>
        <taxon>Spermatophyta</taxon>
        <taxon>Magnoliopsida</taxon>
        <taxon>eudicotyledons</taxon>
        <taxon>Gunneridae</taxon>
        <taxon>Pentapetalae</taxon>
        <taxon>rosids</taxon>
        <taxon>fabids</taxon>
        <taxon>Malpighiales</taxon>
        <taxon>Rhizophoraceae</taxon>
        <taxon>Rhizophora</taxon>
    </lineage>
</organism>
<proteinExistence type="predicted"/>
<accession>A0A2P2QIQ6</accession>
<dbReference type="EMBL" id="GGEC01086406">
    <property type="protein sequence ID" value="MBX66890.1"/>
    <property type="molecule type" value="Transcribed_RNA"/>
</dbReference>
<evidence type="ECO:0000313" key="1">
    <source>
        <dbReference type="EMBL" id="MBX66890.1"/>
    </source>
</evidence>
<protein>
    <submittedName>
        <fullName evidence="1">Uncharacterized protein</fullName>
    </submittedName>
</protein>
<name>A0A2P2QIQ6_RHIMU</name>